<dbReference type="GO" id="GO:0046404">
    <property type="term" value="F:ATP-dependent polydeoxyribonucleotide 5'-hydroxyl-kinase activity"/>
    <property type="evidence" value="ECO:0007669"/>
    <property type="project" value="TreeGrafter"/>
</dbReference>
<dbReference type="GO" id="GO:0006281">
    <property type="term" value="P:DNA repair"/>
    <property type="evidence" value="ECO:0007669"/>
    <property type="project" value="TreeGrafter"/>
</dbReference>
<comment type="similarity">
    <text evidence="1">Belongs to the RNase H2 subunit B family.</text>
</comment>
<dbReference type="InterPro" id="IPR006551">
    <property type="entry name" value="Polynucleotide_phosphatase"/>
</dbReference>
<dbReference type="FunFam" id="3.40.50.300:FF:000737">
    <property type="entry name" value="Bifunctional polynucleotide phosphatase/kinase"/>
    <property type="match status" value="1"/>
</dbReference>
<dbReference type="NCBIfam" id="TIGR01664">
    <property type="entry name" value="DNA-3'-Pase"/>
    <property type="match status" value="1"/>
</dbReference>
<feature type="region of interest" description="Disordered" evidence="3">
    <location>
        <begin position="1"/>
        <end position="23"/>
    </location>
</feature>
<dbReference type="InterPro" id="IPR019024">
    <property type="entry name" value="RNase_H2_suB_wHTH"/>
</dbReference>
<dbReference type="Pfam" id="PF08645">
    <property type="entry name" value="PNK3P"/>
    <property type="match status" value="1"/>
</dbReference>
<dbReference type="CDD" id="cd00882">
    <property type="entry name" value="Ras_like_GTPase"/>
    <property type="match status" value="1"/>
</dbReference>
<organism evidence="5 6">
    <name type="scientific">Toxocara canis</name>
    <name type="common">Canine roundworm</name>
    <dbReference type="NCBI Taxonomy" id="6265"/>
    <lineage>
        <taxon>Eukaryota</taxon>
        <taxon>Metazoa</taxon>
        <taxon>Ecdysozoa</taxon>
        <taxon>Nematoda</taxon>
        <taxon>Chromadorea</taxon>
        <taxon>Rhabditida</taxon>
        <taxon>Spirurina</taxon>
        <taxon>Ascaridomorpha</taxon>
        <taxon>Ascaridoidea</taxon>
        <taxon>Toxocaridae</taxon>
        <taxon>Toxocara</taxon>
    </lineage>
</organism>
<name>A0A0B2VKV7_TOXCA</name>
<dbReference type="InterPro" id="IPR013219">
    <property type="entry name" value="Ribosomal_mS33"/>
</dbReference>
<protein>
    <submittedName>
        <fullName evidence="5">Uncharacterized protein F21D5.5</fullName>
    </submittedName>
</protein>
<dbReference type="Pfam" id="PF08293">
    <property type="entry name" value="MRP-S33"/>
    <property type="match status" value="1"/>
</dbReference>
<dbReference type="Gene3D" id="2.20.25.530">
    <property type="match status" value="1"/>
</dbReference>
<dbReference type="InterPro" id="IPR036412">
    <property type="entry name" value="HAD-like_sf"/>
</dbReference>
<evidence type="ECO:0000313" key="5">
    <source>
        <dbReference type="EMBL" id="KHN81640.1"/>
    </source>
</evidence>
<dbReference type="STRING" id="6265.A0A0B2VKV7"/>
<dbReference type="AlphaFoldDB" id="A0A0B2VKV7"/>
<dbReference type="InterPro" id="IPR027417">
    <property type="entry name" value="P-loop_NTPase"/>
</dbReference>
<dbReference type="GO" id="GO:0046403">
    <property type="term" value="F:polynucleotide 3'-phosphatase activity"/>
    <property type="evidence" value="ECO:0007669"/>
    <property type="project" value="TreeGrafter"/>
</dbReference>
<feature type="region of interest" description="Disordered" evidence="3">
    <location>
        <begin position="246"/>
        <end position="265"/>
    </location>
</feature>
<dbReference type="Proteomes" id="UP000031036">
    <property type="component" value="Unassembled WGS sequence"/>
</dbReference>
<dbReference type="Gene3D" id="3.40.50.300">
    <property type="entry name" value="P-loop containing nucleotide triphosphate hydrolases"/>
    <property type="match status" value="1"/>
</dbReference>
<sequence>MVRVTRSNSMRNSDRGDDDDEVEMDQEEIVHSDAVLNPVCDSDMNYERKFVIARGKCLNGRRLYTLRHPRSSASSLYAIGENCVDEVLRIADPHRSYFYGDSVIEDGSITMLSPLHPMFLAIPYIVRNAQSRFMPLDDILTDEDFPAIRRLSDMESLKKTLMVACDYKEVCEAEVFKFNEALLMKWLEKRFERLKESLYTHGTLHRSIADDDVVLRRYTYSVLADYMPQSIAVVLKEYLKIEDDDPLKDKDGAHAPKRKADDTKEGLLEEGHVLQQIQTKKPAVESAAQKRLKAASKGTKSLMGFFTKTGQMCAVRVMGSRIAHVGRGISQPTPYGKRMDRLANRIFNEVVRPTDAKSMKVVRVMSAEPLEQRDDKSVGYFPNQPMFHYLAKMLRFHGLFFDDHVVFRQVQDELKLLRGKVVRPPIGQGKRAQLRGKKLRLHSKEVIKALIRSKTRERSTSYVWLDMSKRKLTENSTMDAWLTKKKERSDSGETKAVGKWHAIGNALLVFNGAALEHRPNIAGFDLDGTIITTNSGKVFPINEFDWRFLYPEVTKKLTSLHNDGYKIIFLTNQKGIQMGHVDGDAFKRKVEAICSKISVPVQVFVSISTLKYRKPYTGMWDYMEGSENGDVKVSRSGSFFVGDAAGRTANANRKKDHSAADRLFAMNVGVQFYSPEQFFLNRKEEEPYQIPSFNPSKFLDECRNLFDPPDTVMPNPKQEVVVLVGYPGCGKSTFANKMAKEHGYGVVNRDTMKTWQKCVQNAKIYLQKGQSVIVDNTNGDVETRKRYCDLAKSRGVDCRCFVFTCGMEQAEHHCKYRVIIGTDAVHEEVGTMVLRMFRSKYQVGPFACVLFSYRR</sequence>
<evidence type="ECO:0000259" key="4">
    <source>
        <dbReference type="Pfam" id="PF09468"/>
    </source>
</evidence>
<dbReference type="Pfam" id="PF09468">
    <property type="entry name" value="RNase_H2-Ydr279"/>
    <property type="match status" value="1"/>
</dbReference>
<dbReference type="SUPFAM" id="SSF56784">
    <property type="entry name" value="HAD-like"/>
    <property type="match status" value="1"/>
</dbReference>
<proteinExistence type="inferred from homology"/>
<evidence type="ECO:0000256" key="1">
    <source>
        <dbReference type="ARBA" id="ARBA00009823"/>
    </source>
</evidence>
<dbReference type="EMBL" id="JPKZ01001479">
    <property type="protein sequence ID" value="KHN81640.1"/>
    <property type="molecule type" value="Genomic_DNA"/>
</dbReference>
<dbReference type="OMA" id="RISERCC"/>
<gene>
    <name evidence="5" type="primary">F21D5.5</name>
    <name evidence="5" type="ORF">Tcan_03458</name>
</gene>
<dbReference type="CDD" id="cd01625">
    <property type="entry name" value="HAD_PNP"/>
    <property type="match status" value="1"/>
</dbReference>
<dbReference type="CDD" id="cd09270">
    <property type="entry name" value="RNase_H2-B"/>
    <property type="match status" value="1"/>
</dbReference>
<feature type="domain" description="Ribonuclease H2 subunit B wHTH" evidence="4">
    <location>
        <begin position="119"/>
        <end position="198"/>
    </location>
</feature>
<dbReference type="SUPFAM" id="SSF52540">
    <property type="entry name" value="P-loop containing nucleoside triphosphate hydrolases"/>
    <property type="match status" value="1"/>
</dbReference>
<dbReference type="InterPro" id="IPR040456">
    <property type="entry name" value="RNase_H2_suB"/>
</dbReference>
<dbReference type="Gene3D" id="1.10.20.120">
    <property type="match status" value="1"/>
</dbReference>
<evidence type="ECO:0000256" key="3">
    <source>
        <dbReference type="SAM" id="MobiDB-lite"/>
    </source>
</evidence>
<dbReference type="PANTHER" id="PTHR12083:SF9">
    <property type="entry name" value="BIFUNCTIONAL POLYNUCLEOTIDE PHOSPHATASE_KINASE"/>
    <property type="match status" value="1"/>
</dbReference>
<dbReference type="InterPro" id="IPR013954">
    <property type="entry name" value="PNK3P"/>
</dbReference>
<keyword evidence="6" id="KW-1185">Reference proteome</keyword>
<dbReference type="InterPro" id="IPR023214">
    <property type="entry name" value="HAD_sf"/>
</dbReference>
<dbReference type="GO" id="GO:0003690">
    <property type="term" value="F:double-stranded DNA binding"/>
    <property type="evidence" value="ECO:0007669"/>
    <property type="project" value="TreeGrafter"/>
</dbReference>
<dbReference type="Gene3D" id="3.40.50.1000">
    <property type="entry name" value="HAD superfamily/HAD-like"/>
    <property type="match status" value="1"/>
</dbReference>
<dbReference type="PANTHER" id="PTHR12083">
    <property type="entry name" value="BIFUNCTIONAL POLYNUCLEOTIDE PHOSPHATASE/KINASE"/>
    <property type="match status" value="1"/>
</dbReference>
<reference evidence="5 6" key="1">
    <citation type="submission" date="2014-11" db="EMBL/GenBank/DDBJ databases">
        <title>Genetic blueprint of the zoonotic pathogen Toxocara canis.</title>
        <authorList>
            <person name="Zhu X.-Q."/>
            <person name="Korhonen P.K."/>
            <person name="Cai H."/>
            <person name="Young N.D."/>
            <person name="Nejsum P."/>
            <person name="von Samson-Himmelstjerna G."/>
            <person name="Boag P.R."/>
            <person name="Tan P."/>
            <person name="Li Q."/>
            <person name="Min J."/>
            <person name="Yang Y."/>
            <person name="Wang X."/>
            <person name="Fang X."/>
            <person name="Hall R.S."/>
            <person name="Hofmann A."/>
            <person name="Sternberg P.W."/>
            <person name="Jex A.R."/>
            <person name="Gasser R.B."/>
        </authorList>
    </citation>
    <scope>NUCLEOTIDE SEQUENCE [LARGE SCALE GENOMIC DNA]</scope>
    <source>
        <strain evidence="5">PN_DK_2014</strain>
    </source>
</reference>
<accession>A0A0B2VKV7</accession>
<comment type="subunit">
    <text evidence="2">The RNase H2 complex is a heterotrimer composed of the catalytic subunit RNASEH2A and the non-catalytic subunits RNASEH2B and RNASEH2C.</text>
</comment>
<evidence type="ECO:0000313" key="6">
    <source>
        <dbReference type="Proteomes" id="UP000031036"/>
    </source>
</evidence>
<dbReference type="OrthoDB" id="19045at2759"/>
<comment type="caution">
    <text evidence="5">The sequence shown here is derived from an EMBL/GenBank/DDBJ whole genome shotgun (WGS) entry which is preliminary data.</text>
</comment>
<feature type="compositionally biased region" description="Polar residues" evidence="3">
    <location>
        <begin position="1"/>
        <end position="11"/>
    </location>
</feature>
<dbReference type="FunFam" id="3.40.50.1000:FF:000078">
    <property type="entry name" value="Bifunctional polynucleotide phosphatase/kinase"/>
    <property type="match status" value="1"/>
</dbReference>
<dbReference type="GO" id="GO:0032299">
    <property type="term" value="C:ribonuclease H2 complex"/>
    <property type="evidence" value="ECO:0007669"/>
    <property type="project" value="InterPro"/>
</dbReference>
<evidence type="ECO:0000256" key="2">
    <source>
        <dbReference type="ARBA" id="ARBA00011277"/>
    </source>
</evidence>
<dbReference type="Pfam" id="PF13671">
    <property type="entry name" value="AAA_33"/>
    <property type="match status" value="1"/>
</dbReference>
<dbReference type="NCBIfam" id="TIGR01662">
    <property type="entry name" value="HAD-SF-IIIA"/>
    <property type="match status" value="1"/>
</dbReference>
<dbReference type="InterPro" id="IPR006549">
    <property type="entry name" value="HAD-SF_hydro_IIIA"/>
</dbReference>